<evidence type="ECO:0000313" key="2">
    <source>
        <dbReference type="EMBL" id="ESU29661.1"/>
    </source>
</evidence>
<keyword evidence="3" id="KW-1185">Reference proteome</keyword>
<evidence type="ECO:0000313" key="3">
    <source>
        <dbReference type="Proteomes" id="UP000018004"/>
    </source>
</evidence>
<protein>
    <submittedName>
        <fullName evidence="2">Uncharacterized protein</fullName>
    </submittedName>
</protein>
<dbReference type="AlphaFoldDB" id="V6SSR2"/>
<reference evidence="2 3" key="1">
    <citation type="submission" date="2013-08" db="EMBL/GenBank/DDBJ databases">
        <title>Flavobacterium limnosediminis JC2902 genome sequencing.</title>
        <authorList>
            <person name="Lee K."/>
            <person name="Yi H."/>
            <person name="Park S."/>
            <person name="Chun J."/>
        </authorList>
    </citation>
    <scope>NUCLEOTIDE SEQUENCE [LARGE SCALE GENOMIC DNA]</scope>
    <source>
        <strain evidence="2 3">JC2902</strain>
    </source>
</reference>
<proteinExistence type="predicted"/>
<keyword evidence="1" id="KW-0812">Transmembrane</keyword>
<comment type="caution">
    <text evidence="2">The sequence shown here is derived from an EMBL/GenBank/DDBJ whole genome shotgun (WGS) entry which is preliminary data.</text>
</comment>
<gene>
    <name evidence="2" type="ORF">FLJC2902T_01340</name>
</gene>
<dbReference type="Proteomes" id="UP000018004">
    <property type="component" value="Unassembled WGS sequence"/>
</dbReference>
<keyword evidence="1" id="KW-0472">Membrane</keyword>
<evidence type="ECO:0000256" key="1">
    <source>
        <dbReference type="SAM" id="Phobius"/>
    </source>
</evidence>
<sequence>MYVYHIQPPITKKLEKSLLPILTAMALYSIILSKTNYFFLVIPF</sequence>
<name>V6SSR2_9FLAO</name>
<accession>V6SSR2</accession>
<keyword evidence="1" id="KW-1133">Transmembrane helix</keyword>
<organism evidence="2 3">
    <name type="scientific">Flavobacterium limnosediminis JC2902</name>
    <dbReference type="NCBI Taxonomy" id="1341181"/>
    <lineage>
        <taxon>Bacteria</taxon>
        <taxon>Pseudomonadati</taxon>
        <taxon>Bacteroidota</taxon>
        <taxon>Flavobacteriia</taxon>
        <taxon>Flavobacteriales</taxon>
        <taxon>Flavobacteriaceae</taxon>
        <taxon>Flavobacterium</taxon>
    </lineage>
</organism>
<feature type="transmembrane region" description="Helical" evidence="1">
    <location>
        <begin position="21"/>
        <end position="42"/>
    </location>
</feature>
<dbReference type="STRING" id="1341181.FLJC2902T_01340"/>
<dbReference type="EMBL" id="AVGG01000001">
    <property type="protein sequence ID" value="ESU29661.1"/>
    <property type="molecule type" value="Genomic_DNA"/>
</dbReference>